<feature type="DNA-binding region" description="OmpR/PhoB-type" evidence="2">
    <location>
        <begin position="1"/>
        <end position="102"/>
    </location>
</feature>
<dbReference type="CDD" id="cd00383">
    <property type="entry name" value="trans_reg_C"/>
    <property type="match status" value="1"/>
</dbReference>
<evidence type="ECO:0000256" key="2">
    <source>
        <dbReference type="PROSITE-ProRule" id="PRU01091"/>
    </source>
</evidence>
<evidence type="ECO:0000313" key="6">
    <source>
        <dbReference type="Proteomes" id="UP000344450"/>
    </source>
</evidence>
<dbReference type="SUPFAM" id="SSF46894">
    <property type="entry name" value="C-terminal effector domain of the bipartite response regulators"/>
    <property type="match status" value="1"/>
</dbReference>
<keyword evidence="1 2" id="KW-0238">DNA-binding</keyword>
<dbReference type="GeneID" id="91972739"/>
<feature type="transmembrane region" description="Helical" evidence="3">
    <location>
        <begin position="140"/>
        <end position="159"/>
    </location>
</feature>
<keyword evidence="3" id="KW-0472">Membrane</keyword>
<sequence length="256" mass="29534">MNYNVENTVLFDSDLNTLTHAETQECISLTMSQSMLLELILSSKSEILSRDSIIDMLWHRHGINSSVHTLNQYISLLRRLFSHFGLDDVIITIPRVGIRLNPDTEVLQCSDVVETPPQMEDIETLAPVKEHDVFVSHRHFIIFLLSAIIIGLLLARLVYQLENKRQGFYYINDNGCEIGLVVHFTKEDQNNIIKQIREIFIENNLTCSRSRVLFFDVNKSLSGPDYGRALLAFCTKNDTGKIISCENYYYKNWRAE</sequence>
<dbReference type="SMART" id="SM00862">
    <property type="entry name" value="Trans_reg_C"/>
    <property type="match status" value="1"/>
</dbReference>
<feature type="domain" description="OmpR/PhoB-type" evidence="4">
    <location>
        <begin position="1"/>
        <end position="102"/>
    </location>
</feature>
<keyword evidence="6" id="KW-1185">Reference proteome</keyword>
<dbReference type="InterPro" id="IPR036388">
    <property type="entry name" value="WH-like_DNA-bd_sf"/>
</dbReference>
<dbReference type="Pfam" id="PF00486">
    <property type="entry name" value="Trans_reg_C"/>
    <property type="match status" value="1"/>
</dbReference>
<reference evidence="5 6" key="1">
    <citation type="submission" date="2019-10" db="EMBL/GenBank/DDBJ databases">
        <title>Complete genome sequencing of drug resistant plasmids in Kluyvera intermedia.</title>
        <authorList>
            <person name="Ke C."/>
            <person name="Jian S."/>
        </authorList>
    </citation>
    <scope>NUCLEOTIDE SEQUENCE [LARGE SCALE GENOMIC DNA]</scope>
    <source>
        <strain evidence="5 6">N2-1</strain>
    </source>
</reference>
<organism evidence="5 6">
    <name type="scientific">Kluyvera intermedia</name>
    <name type="common">Enterobacter intermedius</name>
    <dbReference type="NCBI Taxonomy" id="61648"/>
    <lineage>
        <taxon>Bacteria</taxon>
        <taxon>Pseudomonadati</taxon>
        <taxon>Pseudomonadota</taxon>
        <taxon>Gammaproteobacteria</taxon>
        <taxon>Enterobacterales</taxon>
        <taxon>Enterobacteriaceae</taxon>
        <taxon>Kluyvera</taxon>
    </lineage>
</organism>
<proteinExistence type="predicted"/>
<evidence type="ECO:0000313" key="5">
    <source>
        <dbReference type="EMBL" id="QGH29971.1"/>
    </source>
</evidence>
<dbReference type="RefSeq" id="WP_153742815.1">
    <property type="nucleotide sequence ID" value="NZ_CP045843.1"/>
</dbReference>
<protein>
    <recommendedName>
        <fullName evidence="4">OmpR/PhoB-type domain-containing protein</fullName>
    </recommendedName>
</protein>
<dbReference type="InterPro" id="IPR001867">
    <property type="entry name" value="OmpR/PhoB-type_DNA-bd"/>
</dbReference>
<accession>A0ABX6DN47</accession>
<dbReference type="Gene3D" id="1.10.10.10">
    <property type="entry name" value="Winged helix-like DNA-binding domain superfamily/Winged helix DNA-binding domain"/>
    <property type="match status" value="1"/>
</dbReference>
<dbReference type="EMBL" id="CP045845">
    <property type="protein sequence ID" value="QGH29971.1"/>
    <property type="molecule type" value="Genomic_DNA"/>
</dbReference>
<dbReference type="PROSITE" id="PS51755">
    <property type="entry name" value="OMPR_PHOB"/>
    <property type="match status" value="1"/>
</dbReference>
<gene>
    <name evidence="5" type="ORF">GHC21_10020</name>
</gene>
<evidence type="ECO:0000256" key="3">
    <source>
        <dbReference type="SAM" id="Phobius"/>
    </source>
</evidence>
<dbReference type="InterPro" id="IPR016032">
    <property type="entry name" value="Sig_transdc_resp-reg_C-effctor"/>
</dbReference>
<dbReference type="Proteomes" id="UP000344450">
    <property type="component" value="Chromosome"/>
</dbReference>
<keyword evidence="3" id="KW-1133">Transmembrane helix</keyword>
<evidence type="ECO:0000256" key="1">
    <source>
        <dbReference type="ARBA" id="ARBA00023125"/>
    </source>
</evidence>
<name>A0ABX6DN47_KLUIN</name>
<keyword evidence="3" id="KW-0812">Transmembrane</keyword>
<evidence type="ECO:0000259" key="4">
    <source>
        <dbReference type="PROSITE" id="PS51755"/>
    </source>
</evidence>